<dbReference type="AlphaFoldDB" id="A0A345ZST4"/>
<proteinExistence type="predicted"/>
<sequence>MTDKAGDFIRHNWPVIAALAAALIAWGTSTAQLAGLAASNDRVLTKLDRQNDALSEIRANVSGIQAGSLAQGSRVADLEIRLRSLEARRQ</sequence>
<dbReference type="KEGG" id="ptaw:DW352_05275"/>
<dbReference type="EMBL" id="CP031417">
    <property type="protein sequence ID" value="AXK79981.1"/>
    <property type="molecule type" value="Genomic_DNA"/>
</dbReference>
<evidence type="ECO:0000313" key="1">
    <source>
        <dbReference type="EMBL" id="AXK79981.1"/>
    </source>
</evidence>
<dbReference type="RefSeq" id="WP_115689190.1">
    <property type="nucleotide sequence ID" value="NZ_CP031417.1"/>
</dbReference>
<organism evidence="1 2">
    <name type="scientific">Pseudolabrys taiwanensis</name>
    <dbReference type="NCBI Taxonomy" id="331696"/>
    <lineage>
        <taxon>Bacteria</taxon>
        <taxon>Pseudomonadati</taxon>
        <taxon>Pseudomonadota</taxon>
        <taxon>Alphaproteobacteria</taxon>
        <taxon>Hyphomicrobiales</taxon>
        <taxon>Xanthobacteraceae</taxon>
        <taxon>Pseudolabrys</taxon>
    </lineage>
</organism>
<gene>
    <name evidence="1" type="ORF">DW352_05275</name>
</gene>
<name>A0A345ZST4_9HYPH</name>
<dbReference type="Proteomes" id="UP000254889">
    <property type="component" value="Chromosome"/>
</dbReference>
<protein>
    <submittedName>
        <fullName evidence="1">Uncharacterized protein</fullName>
    </submittedName>
</protein>
<keyword evidence="2" id="KW-1185">Reference proteome</keyword>
<evidence type="ECO:0000313" key="2">
    <source>
        <dbReference type="Proteomes" id="UP000254889"/>
    </source>
</evidence>
<reference evidence="1 2" key="1">
    <citation type="submission" date="2018-07" db="EMBL/GenBank/DDBJ databases">
        <authorList>
            <person name="Quirk P.G."/>
            <person name="Krulwich T.A."/>
        </authorList>
    </citation>
    <scope>NUCLEOTIDE SEQUENCE [LARGE SCALE GENOMIC DNA]</scope>
    <source>
        <strain evidence="1 2">CC-BB4</strain>
    </source>
</reference>
<accession>A0A345ZST4</accession>